<dbReference type="AlphaFoldDB" id="A0A256IQ76"/>
<dbReference type="Proteomes" id="UP000216409">
    <property type="component" value="Unassembled WGS sequence"/>
</dbReference>
<dbReference type="EMBL" id="NHOW01000186">
    <property type="protein sequence ID" value="OYR58446.1"/>
    <property type="molecule type" value="Genomic_DNA"/>
</dbReference>
<reference evidence="2 3" key="1">
    <citation type="journal article" date="2014" name="Front. Microbiol.">
        <title>Population and genomic analysis of the genus Halorubrum.</title>
        <authorList>
            <person name="Fullmer M.S."/>
            <person name="Soucy S.M."/>
            <person name="Swithers K.S."/>
            <person name="Makkay A.M."/>
            <person name="Wheeler R."/>
            <person name="Ventosa A."/>
            <person name="Gogarten J.P."/>
            <person name="Papke R.T."/>
        </authorList>
    </citation>
    <scope>NUCLEOTIDE SEQUENCE [LARGE SCALE GENOMIC DNA]</scope>
    <source>
        <strain evidence="2 3">LD3</strain>
    </source>
</reference>
<keyword evidence="1" id="KW-0472">Membrane</keyword>
<comment type="caution">
    <text evidence="2">The sequence shown here is derived from an EMBL/GenBank/DDBJ whole genome shotgun (WGS) entry which is preliminary data.</text>
</comment>
<keyword evidence="1" id="KW-1133">Transmembrane helix</keyword>
<accession>A0A256IQ76</accession>
<evidence type="ECO:0000313" key="3">
    <source>
        <dbReference type="Proteomes" id="UP000216409"/>
    </source>
</evidence>
<evidence type="ECO:0000313" key="2">
    <source>
        <dbReference type="EMBL" id="OYR58446.1"/>
    </source>
</evidence>
<dbReference type="RefSeq" id="WP_094580490.1">
    <property type="nucleotide sequence ID" value="NZ_NHOW01000186.1"/>
</dbReference>
<proteinExistence type="predicted"/>
<feature type="transmembrane region" description="Helical" evidence="1">
    <location>
        <begin position="113"/>
        <end position="133"/>
    </location>
</feature>
<organism evidence="2 3">
    <name type="scientific">Halorubrum ezzemoulense</name>
    <name type="common">Halorubrum chaoviator</name>
    <dbReference type="NCBI Taxonomy" id="337243"/>
    <lineage>
        <taxon>Archaea</taxon>
        <taxon>Methanobacteriati</taxon>
        <taxon>Methanobacteriota</taxon>
        <taxon>Stenosarchaea group</taxon>
        <taxon>Halobacteria</taxon>
        <taxon>Halobacteriales</taxon>
        <taxon>Haloferacaceae</taxon>
        <taxon>Halorubrum</taxon>
    </lineage>
</organism>
<feature type="transmembrane region" description="Helical" evidence="1">
    <location>
        <begin position="58"/>
        <end position="76"/>
    </location>
</feature>
<protein>
    <submittedName>
        <fullName evidence="2">Uncharacterized protein</fullName>
    </submittedName>
</protein>
<sequence length="137" mass="14353">MSVASAARRVDEDDSQFPAHGPVEACLGYLLFYILVIRVTPAVVATSGDAALCLPSSFVRFGLAAALWFVLVVTAVDQARRRLAALGVGTYDDPGLRVRSRVVPSSPRTTGCLLALIAGTAVAMVTFDGAALVTERS</sequence>
<keyword evidence="1" id="KW-0812">Transmembrane</keyword>
<name>A0A256IQ76_HALEZ</name>
<gene>
    <name evidence="2" type="ORF">DJ83_14910</name>
</gene>
<evidence type="ECO:0000256" key="1">
    <source>
        <dbReference type="SAM" id="Phobius"/>
    </source>
</evidence>
<feature type="transmembrane region" description="Helical" evidence="1">
    <location>
        <begin position="27"/>
        <end position="46"/>
    </location>
</feature>